<comment type="similarity">
    <text evidence="1">Belongs to the anhydro-N-acetylmuramic acid kinase family.</text>
</comment>
<keyword evidence="1" id="KW-0547">Nucleotide-binding</keyword>
<comment type="pathway">
    <text evidence="1">Cell wall biogenesis; peptidoglycan recycling.</text>
</comment>
<dbReference type="InterPro" id="IPR043129">
    <property type="entry name" value="ATPase_NBD"/>
</dbReference>
<dbReference type="SUPFAM" id="SSF53067">
    <property type="entry name" value="Actin-like ATPase domain"/>
    <property type="match status" value="1"/>
</dbReference>
<evidence type="ECO:0000313" key="2">
    <source>
        <dbReference type="EMBL" id="OXM14680.1"/>
    </source>
</evidence>
<comment type="catalytic activity">
    <reaction evidence="1">
        <text>1,6-anhydro-N-acetyl-beta-muramate + ATP + H2O = N-acetyl-D-muramate 6-phosphate + ADP + H(+)</text>
        <dbReference type="Rhea" id="RHEA:24952"/>
        <dbReference type="ChEBI" id="CHEBI:15377"/>
        <dbReference type="ChEBI" id="CHEBI:15378"/>
        <dbReference type="ChEBI" id="CHEBI:30616"/>
        <dbReference type="ChEBI" id="CHEBI:58690"/>
        <dbReference type="ChEBI" id="CHEBI:58722"/>
        <dbReference type="ChEBI" id="CHEBI:456216"/>
        <dbReference type="EC" id="2.7.1.170"/>
    </reaction>
</comment>
<comment type="function">
    <text evidence="1">Catalyzes the specific phosphorylation of 1,6-anhydro-N-acetylmuramic acid (anhMurNAc) with the simultaneous cleavage of the 1,6-anhydro ring, generating MurNAc-6-P. Is required for the utilization of anhMurNAc either imported from the medium or derived from its own cell wall murein, and thus plays a role in cell wall recycling.</text>
</comment>
<dbReference type="HAMAP" id="MF_01270">
    <property type="entry name" value="AnhMurNAc_kinase"/>
    <property type="match status" value="1"/>
</dbReference>
<keyword evidence="1" id="KW-0067">ATP-binding</keyword>
<dbReference type="RefSeq" id="WP_089525496.1">
    <property type="nucleotide sequence ID" value="NZ_NMUQ01000002.1"/>
</dbReference>
<dbReference type="PANTHER" id="PTHR30605:SF0">
    <property type="entry name" value="ANHYDRO-N-ACETYLMURAMIC ACID KINASE"/>
    <property type="match status" value="1"/>
</dbReference>
<evidence type="ECO:0000256" key="1">
    <source>
        <dbReference type="HAMAP-Rule" id="MF_01270"/>
    </source>
</evidence>
<comment type="caution">
    <text evidence="2">The sequence shown here is derived from an EMBL/GenBank/DDBJ whole genome shotgun (WGS) entry which is preliminary data.</text>
</comment>
<dbReference type="GO" id="GO:0005524">
    <property type="term" value="F:ATP binding"/>
    <property type="evidence" value="ECO:0007669"/>
    <property type="project" value="UniProtKB-UniRule"/>
</dbReference>
<dbReference type="GO" id="GO:0016301">
    <property type="term" value="F:kinase activity"/>
    <property type="evidence" value="ECO:0007669"/>
    <property type="project" value="UniProtKB-KW"/>
</dbReference>
<name>A0A229NXQ0_9BACL</name>
<gene>
    <name evidence="1" type="primary">anmK</name>
    <name evidence="2" type="ORF">CGZ75_17375</name>
</gene>
<dbReference type="UniPathway" id="UPA00343"/>
<organism evidence="2 3">
    <name type="scientific">Paenibacillus herberti</name>
    <dbReference type="NCBI Taxonomy" id="1619309"/>
    <lineage>
        <taxon>Bacteria</taxon>
        <taxon>Bacillati</taxon>
        <taxon>Bacillota</taxon>
        <taxon>Bacilli</taxon>
        <taxon>Bacillales</taxon>
        <taxon>Paenibacillaceae</taxon>
        <taxon>Paenibacillus</taxon>
    </lineage>
</organism>
<dbReference type="UniPathway" id="UPA00544"/>
<dbReference type="EMBL" id="NMUQ01000002">
    <property type="protein sequence ID" value="OXM14680.1"/>
    <property type="molecule type" value="Genomic_DNA"/>
</dbReference>
<reference evidence="2 3" key="1">
    <citation type="submission" date="2017-07" db="EMBL/GenBank/DDBJ databases">
        <title>Paenibacillus herberti R33 genome sequencing and assembly.</title>
        <authorList>
            <person name="Su W."/>
        </authorList>
    </citation>
    <scope>NUCLEOTIDE SEQUENCE [LARGE SCALE GENOMIC DNA]</scope>
    <source>
        <strain evidence="2 3">R33</strain>
    </source>
</reference>
<feature type="binding site" evidence="1">
    <location>
        <begin position="19"/>
        <end position="26"/>
    </location>
    <ligand>
        <name>ATP</name>
        <dbReference type="ChEBI" id="CHEBI:30616"/>
    </ligand>
</feature>
<keyword evidence="1" id="KW-0119">Carbohydrate metabolism</keyword>
<accession>A0A229NXQ0</accession>
<dbReference type="GO" id="GO:0009254">
    <property type="term" value="P:peptidoglycan turnover"/>
    <property type="evidence" value="ECO:0007669"/>
    <property type="project" value="UniProtKB-UniRule"/>
</dbReference>
<proteinExistence type="inferred from homology"/>
<dbReference type="InterPro" id="IPR005338">
    <property type="entry name" value="Anhydro_N_Ac-Mur_kinase"/>
</dbReference>
<dbReference type="AlphaFoldDB" id="A0A229NXQ0"/>
<dbReference type="NCBIfam" id="NF007148">
    <property type="entry name" value="PRK09585.3-2"/>
    <property type="match status" value="1"/>
</dbReference>
<comment type="pathway">
    <text evidence="1">Amino-sugar metabolism; 1,6-anhydro-N-acetylmuramate degradation.</text>
</comment>
<evidence type="ECO:0000313" key="3">
    <source>
        <dbReference type="Proteomes" id="UP000215145"/>
    </source>
</evidence>
<protein>
    <recommendedName>
        <fullName evidence="1">Anhydro-N-acetylmuramic acid kinase</fullName>
        <ecNumber evidence="1">2.7.1.170</ecNumber>
    </recommendedName>
    <alternativeName>
        <fullName evidence="1">AnhMurNAc kinase</fullName>
    </alternativeName>
</protein>
<keyword evidence="3" id="KW-1185">Reference proteome</keyword>
<dbReference type="GO" id="GO:0016773">
    <property type="term" value="F:phosphotransferase activity, alcohol group as acceptor"/>
    <property type="evidence" value="ECO:0007669"/>
    <property type="project" value="UniProtKB-UniRule"/>
</dbReference>
<dbReference type="GO" id="GO:0097175">
    <property type="term" value="P:1,6-anhydro-N-acetyl-beta-muramic acid catabolic process"/>
    <property type="evidence" value="ECO:0007669"/>
    <property type="project" value="UniProtKB-UniRule"/>
</dbReference>
<dbReference type="Pfam" id="PF03702">
    <property type="entry name" value="AnmK"/>
    <property type="match status" value="1"/>
</dbReference>
<dbReference type="CDD" id="cd24050">
    <property type="entry name" value="ASKHA_NBD_ANMK"/>
    <property type="match status" value="1"/>
</dbReference>
<dbReference type="EC" id="2.7.1.170" evidence="1"/>
<sequence length="395" mass="42122">MLSWRPRRGYALAVGLMSGTSLDGVDAAVVRLEGEGLDTTAQLMHFHTRPYEEPLQEALRRLCDPAQSDVQTICGMNAWLGERFADAVLEAVREAGLTMDEIDFVSSHGQTIWHMPEPPAGAPYLAPSTLQLGDLAVIAARTGKPTVGDFRPADLAVGGQGAPLVPYGDLVLLRHPERGRLLQNIGGIGNCTVLPAGADPDDVFGFDTGPGNMVIDHVVQRLSEGKLRFDEGGELAARGTPDSRLLAELLLHPYFLQPPPKSTGRELFGAAYAESLLKHAAELGLSDADTIATATALTARSIADACRYLVMPRCRIDEIIVSGGGAHNRTLLRQLAELLPELRVLSSGEIGLDSDAKEAVLFALLGYHFLLGIPNNLPKVTGASRPALLGKLALP</sequence>
<dbReference type="GO" id="GO:0006040">
    <property type="term" value="P:amino sugar metabolic process"/>
    <property type="evidence" value="ECO:0007669"/>
    <property type="project" value="InterPro"/>
</dbReference>
<keyword evidence="1 2" id="KW-0418">Kinase</keyword>
<dbReference type="Gene3D" id="3.30.420.40">
    <property type="match status" value="2"/>
</dbReference>
<keyword evidence="1" id="KW-0808">Transferase</keyword>
<dbReference type="Proteomes" id="UP000215145">
    <property type="component" value="Unassembled WGS sequence"/>
</dbReference>
<dbReference type="OrthoDB" id="9763949at2"/>
<dbReference type="PANTHER" id="PTHR30605">
    <property type="entry name" value="ANHYDRO-N-ACETYLMURAMIC ACID KINASE"/>
    <property type="match status" value="1"/>
</dbReference>